<dbReference type="AlphaFoldDB" id="A0A1H7KH31"/>
<dbReference type="PANTHER" id="PTHR42742:SF3">
    <property type="entry name" value="FRUCTOKINASE"/>
    <property type="match status" value="1"/>
</dbReference>
<dbReference type="GO" id="GO:0005975">
    <property type="term" value="P:carbohydrate metabolic process"/>
    <property type="evidence" value="ECO:0007669"/>
    <property type="project" value="InterPro"/>
</dbReference>
<accession>A0A1H7KH31</accession>
<feature type="active site" evidence="6">
    <location>
        <position position="194"/>
    </location>
</feature>
<evidence type="ECO:0000256" key="2">
    <source>
        <dbReference type="ARBA" id="ARBA00022833"/>
    </source>
</evidence>
<dbReference type="Pfam" id="PF21621">
    <property type="entry name" value="MPI_cupin_dom"/>
    <property type="match status" value="1"/>
</dbReference>
<dbReference type="InterPro" id="IPR014628">
    <property type="entry name" value="Man6P_isomerase_Firm_short"/>
</dbReference>
<feature type="domain" description="Phosphomannose isomerase type I catalytic" evidence="7">
    <location>
        <begin position="3"/>
        <end position="107"/>
    </location>
</feature>
<dbReference type="EMBL" id="FOAT01000006">
    <property type="protein sequence ID" value="SEK85295.1"/>
    <property type="molecule type" value="Genomic_DNA"/>
</dbReference>
<feature type="binding site" evidence="5">
    <location>
        <position position="116"/>
    </location>
    <ligand>
        <name>Zn(2+)</name>
        <dbReference type="ChEBI" id="CHEBI:29105"/>
    </ligand>
</feature>
<dbReference type="SUPFAM" id="SSF51182">
    <property type="entry name" value="RmlC-like cupins"/>
    <property type="match status" value="1"/>
</dbReference>
<evidence type="ECO:0000256" key="6">
    <source>
        <dbReference type="PIRSR" id="PIRSR036894-2"/>
    </source>
</evidence>
<dbReference type="InterPro" id="IPR049071">
    <property type="entry name" value="MPI_cupin_dom"/>
</dbReference>
<feature type="binding site" evidence="5">
    <location>
        <position position="99"/>
    </location>
    <ligand>
        <name>Zn(2+)</name>
        <dbReference type="ChEBI" id="CHEBI:29105"/>
    </ligand>
</feature>
<evidence type="ECO:0000313" key="9">
    <source>
        <dbReference type="EMBL" id="SEK85295.1"/>
    </source>
</evidence>
<organism evidence="9 10">
    <name type="scientific">Ruminococcus albus</name>
    <dbReference type="NCBI Taxonomy" id="1264"/>
    <lineage>
        <taxon>Bacteria</taxon>
        <taxon>Bacillati</taxon>
        <taxon>Bacillota</taxon>
        <taxon>Clostridia</taxon>
        <taxon>Eubacteriales</taxon>
        <taxon>Oscillospiraceae</taxon>
        <taxon>Ruminococcus</taxon>
    </lineage>
</organism>
<dbReference type="InterPro" id="IPR046457">
    <property type="entry name" value="PMI_typeI_cat"/>
</dbReference>
<evidence type="ECO:0000256" key="4">
    <source>
        <dbReference type="ARBA" id="ARBA00030762"/>
    </source>
</evidence>
<feature type="binding site" evidence="5">
    <location>
        <position position="174"/>
    </location>
    <ligand>
        <name>Zn(2+)</name>
        <dbReference type="ChEBI" id="CHEBI:29105"/>
    </ligand>
</feature>
<evidence type="ECO:0000256" key="5">
    <source>
        <dbReference type="PIRSR" id="PIRSR036894-1"/>
    </source>
</evidence>
<dbReference type="OrthoDB" id="9808275at2"/>
<dbReference type="Pfam" id="PF20511">
    <property type="entry name" value="PMI_typeI_cat"/>
    <property type="match status" value="1"/>
</dbReference>
<evidence type="ECO:0000256" key="1">
    <source>
        <dbReference type="ARBA" id="ARBA00022723"/>
    </source>
</evidence>
<dbReference type="RefSeq" id="WP_074832882.1">
    <property type="nucleotide sequence ID" value="NZ_FOAT01000006.1"/>
</dbReference>
<evidence type="ECO:0000259" key="7">
    <source>
        <dbReference type="Pfam" id="PF20511"/>
    </source>
</evidence>
<proteinExistence type="predicted"/>
<gene>
    <name evidence="9" type="ORF">SAMN05216469_106192</name>
</gene>
<dbReference type="GO" id="GO:0004476">
    <property type="term" value="F:mannose-6-phosphate isomerase activity"/>
    <property type="evidence" value="ECO:0007669"/>
    <property type="project" value="InterPro"/>
</dbReference>
<dbReference type="CDD" id="cd07010">
    <property type="entry name" value="cupin_PMI_type_I_N_bac"/>
    <property type="match status" value="1"/>
</dbReference>
<evidence type="ECO:0000313" key="10">
    <source>
        <dbReference type="Proteomes" id="UP000186015"/>
    </source>
</evidence>
<sequence>MGIFKLEPAFKDYLWGGTRLRDEYGKNCDYDKVAESWELSCHKDGASVISGGTFDGLTLQEYIDKVGRQVLGTNCEKFENFPILIKLIDAKDNLSVQVHPDNDYAQRVEGEYGKTEMWYIVDCDEGAELLYGFKHEISKEEFAQRIADNTLLEVTNNVPVHKGDVFFIKSGTLHAIGKGILIAEIQQNSNTTYRIYDYGRVGKDGKPRELHVEKAKDVTKLAPAESYPDTPAVRENGAEIKLLSKCEYFTTYKVDIDEKAEFCADDSSFVSLLILEGTPFVTDGEPEKTADEAVNAKKGDSLFIPAGSGKFRVEGKCSLILTRIDNCK</sequence>
<comment type="cofactor">
    <cofactor evidence="5">
        <name>Zn(2+)</name>
        <dbReference type="ChEBI" id="CHEBI:29105"/>
    </cofactor>
    <text evidence="5">Binds 1 zinc ion per subunit.</text>
</comment>
<dbReference type="InterPro" id="IPR011051">
    <property type="entry name" value="RmlC_Cupin_sf"/>
</dbReference>
<dbReference type="PIRSF" id="PIRSF036894">
    <property type="entry name" value="PMI_Firm_short"/>
    <property type="match status" value="1"/>
</dbReference>
<keyword evidence="1 5" id="KW-0479">Metal-binding</keyword>
<dbReference type="Gene3D" id="2.60.120.10">
    <property type="entry name" value="Jelly Rolls"/>
    <property type="match status" value="2"/>
</dbReference>
<feature type="domain" description="Mannose-6-phosphate isomerase cupin" evidence="8">
    <location>
        <begin position="243"/>
        <end position="322"/>
    </location>
</feature>
<evidence type="ECO:0000259" key="8">
    <source>
        <dbReference type="Pfam" id="PF21621"/>
    </source>
</evidence>
<evidence type="ECO:0000256" key="3">
    <source>
        <dbReference type="ARBA" id="ARBA00029741"/>
    </source>
</evidence>
<dbReference type="InterPro" id="IPR014710">
    <property type="entry name" value="RmlC-like_jellyroll"/>
</dbReference>
<reference evidence="9 10" key="1">
    <citation type="submission" date="2016-10" db="EMBL/GenBank/DDBJ databases">
        <authorList>
            <person name="de Groot N.N."/>
        </authorList>
    </citation>
    <scope>NUCLEOTIDE SEQUENCE [LARGE SCALE GENOMIC DNA]</scope>
    <source>
        <strain evidence="9 10">KH2T6</strain>
    </source>
</reference>
<keyword evidence="9" id="KW-0413">Isomerase</keyword>
<dbReference type="Proteomes" id="UP000186015">
    <property type="component" value="Unassembled WGS sequence"/>
</dbReference>
<dbReference type="GO" id="GO:0008270">
    <property type="term" value="F:zinc ion binding"/>
    <property type="evidence" value="ECO:0007669"/>
    <property type="project" value="InterPro"/>
</dbReference>
<dbReference type="PANTHER" id="PTHR42742">
    <property type="entry name" value="TRANSCRIPTIONAL REPRESSOR MPRA"/>
    <property type="match status" value="1"/>
</dbReference>
<name>A0A1H7KH31_RUMAL</name>
<protein>
    <recommendedName>
        <fullName evidence="3">Phosphohexomutase</fullName>
    </recommendedName>
    <alternativeName>
        <fullName evidence="4">Phosphomannose isomerase</fullName>
    </alternativeName>
</protein>
<dbReference type="InterPro" id="IPR051804">
    <property type="entry name" value="Carb_Metab_Reg_Kinase/Isom"/>
</dbReference>
<keyword evidence="2 5" id="KW-0862">Zinc</keyword>